<evidence type="ECO:0000256" key="2">
    <source>
        <dbReference type="ARBA" id="ARBA00023136"/>
    </source>
</evidence>
<comment type="subcellular location">
    <subcellularLocation>
        <location evidence="1">Cell outer membrane</location>
    </subcellularLocation>
</comment>
<keyword evidence="3" id="KW-0998">Cell outer membrane</keyword>
<feature type="signal peptide" evidence="5">
    <location>
        <begin position="1"/>
        <end position="25"/>
    </location>
</feature>
<name>A0A2T5UAT6_9SPHN</name>
<evidence type="ECO:0000256" key="5">
    <source>
        <dbReference type="SAM" id="SignalP"/>
    </source>
</evidence>
<sequence length="271" mass="30121">MMTRNFTRAALGVLMVAATTAPVFAQVRDGGRPEGRYDMSRAPWSRPGYRLEGAGVPVLFPELRNTRRGIAFVMPNFDANGDGRISPREADDANREFARIAGPRRDRFDWDAYGRDPGGYRGDRGGTTVVETTTTWDRGAMRNYGFRQTPRGATLTLQEDVLFRTDSAVLRPGAIEKLRPLARYLRGNPGIRVAIDGFTDSRGTDTHNQDLSERRAASVRQAFDDMDVVRARFSVVGHGENQPVATNATAAGMRLNRRVEVTLLGQRADRF</sequence>
<feature type="chain" id="PRO_5015468646" evidence="5">
    <location>
        <begin position="26"/>
        <end position="271"/>
    </location>
</feature>
<evidence type="ECO:0000256" key="4">
    <source>
        <dbReference type="PROSITE-ProRule" id="PRU00473"/>
    </source>
</evidence>
<dbReference type="PANTHER" id="PTHR30329">
    <property type="entry name" value="STATOR ELEMENT OF FLAGELLAR MOTOR COMPLEX"/>
    <property type="match status" value="1"/>
</dbReference>
<dbReference type="InterPro" id="IPR036737">
    <property type="entry name" value="OmpA-like_sf"/>
</dbReference>
<evidence type="ECO:0000256" key="3">
    <source>
        <dbReference type="ARBA" id="ARBA00023237"/>
    </source>
</evidence>
<evidence type="ECO:0000313" key="7">
    <source>
        <dbReference type="EMBL" id="PTW48612.1"/>
    </source>
</evidence>
<dbReference type="PRINTS" id="PR01021">
    <property type="entry name" value="OMPADOMAIN"/>
</dbReference>
<protein>
    <submittedName>
        <fullName evidence="7">OmpA family protein</fullName>
    </submittedName>
</protein>
<dbReference type="Pfam" id="PF00691">
    <property type="entry name" value="OmpA"/>
    <property type="match status" value="1"/>
</dbReference>
<dbReference type="PANTHER" id="PTHR30329:SF21">
    <property type="entry name" value="LIPOPROTEIN YIAD-RELATED"/>
    <property type="match status" value="1"/>
</dbReference>
<reference evidence="7 8" key="1">
    <citation type="submission" date="2018-04" db="EMBL/GenBank/DDBJ databases">
        <title>Genomic Encyclopedia of Type Strains, Phase III (KMG-III): the genomes of soil and plant-associated and newly described type strains.</title>
        <authorList>
            <person name="Whitman W."/>
        </authorList>
    </citation>
    <scope>NUCLEOTIDE SEQUENCE [LARGE SCALE GENOMIC DNA]</scope>
    <source>
        <strain evidence="7 8">MA-olki</strain>
    </source>
</reference>
<dbReference type="EMBL" id="QAYE01000001">
    <property type="protein sequence ID" value="PTW48612.1"/>
    <property type="molecule type" value="Genomic_DNA"/>
</dbReference>
<comment type="caution">
    <text evidence="7">The sequence shown here is derived from an EMBL/GenBank/DDBJ whole genome shotgun (WGS) entry which is preliminary data.</text>
</comment>
<accession>A0A2T5UAT6</accession>
<dbReference type="InterPro" id="IPR050330">
    <property type="entry name" value="Bact_OuterMem_StrucFunc"/>
</dbReference>
<keyword evidence="5" id="KW-0732">Signal</keyword>
<organism evidence="7 8">
    <name type="scientific">Sphingomonas faeni</name>
    <dbReference type="NCBI Taxonomy" id="185950"/>
    <lineage>
        <taxon>Bacteria</taxon>
        <taxon>Pseudomonadati</taxon>
        <taxon>Pseudomonadota</taxon>
        <taxon>Alphaproteobacteria</taxon>
        <taxon>Sphingomonadales</taxon>
        <taxon>Sphingomonadaceae</taxon>
        <taxon>Sphingomonas</taxon>
    </lineage>
</organism>
<dbReference type="Proteomes" id="UP000244013">
    <property type="component" value="Unassembled WGS sequence"/>
</dbReference>
<evidence type="ECO:0000256" key="1">
    <source>
        <dbReference type="ARBA" id="ARBA00004442"/>
    </source>
</evidence>
<dbReference type="GeneID" id="91004214"/>
<gene>
    <name evidence="7" type="ORF">C8J25_101109</name>
</gene>
<dbReference type="InterPro" id="IPR006665">
    <property type="entry name" value="OmpA-like"/>
</dbReference>
<feature type="domain" description="OmpA-like" evidence="6">
    <location>
        <begin position="151"/>
        <end position="267"/>
    </location>
</feature>
<dbReference type="PROSITE" id="PS51123">
    <property type="entry name" value="OMPA_2"/>
    <property type="match status" value="1"/>
</dbReference>
<keyword evidence="2 4" id="KW-0472">Membrane</keyword>
<dbReference type="RefSeq" id="WP_244186628.1">
    <property type="nucleotide sequence ID" value="NZ_QAYE01000001.1"/>
</dbReference>
<dbReference type="CDD" id="cd07185">
    <property type="entry name" value="OmpA_C-like"/>
    <property type="match status" value="1"/>
</dbReference>
<proteinExistence type="predicted"/>
<dbReference type="GO" id="GO:0009279">
    <property type="term" value="C:cell outer membrane"/>
    <property type="evidence" value="ECO:0007669"/>
    <property type="project" value="UniProtKB-SubCell"/>
</dbReference>
<evidence type="ECO:0000259" key="6">
    <source>
        <dbReference type="PROSITE" id="PS51123"/>
    </source>
</evidence>
<dbReference type="InterPro" id="IPR006664">
    <property type="entry name" value="OMP_bac"/>
</dbReference>
<dbReference type="SUPFAM" id="SSF103088">
    <property type="entry name" value="OmpA-like"/>
    <property type="match status" value="1"/>
</dbReference>
<evidence type="ECO:0000313" key="8">
    <source>
        <dbReference type="Proteomes" id="UP000244013"/>
    </source>
</evidence>
<dbReference type="AlphaFoldDB" id="A0A2T5UAT6"/>
<dbReference type="Gene3D" id="3.30.1330.60">
    <property type="entry name" value="OmpA-like domain"/>
    <property type="match status" value="1"/>
</dbReference>
<dbReference type="PRINTS" id="PR01023">
    <property type="entry name" value="NAFLGMOTY"/>
</dbReference>